<evidence type="ECO:0000256" key="2">
    <source>
        <dbReference type="SAM" id="Phobius"/>
    </source>
</evidence>
<reference evidence="4" key="2">
    <citation type="submission" date="2017-02" db="UniProtKB">
        <authorList>
            <consortium name="WormBaseParasite"/>
        </authorList>
    </citation>
    <scope>IDENTIFICATION</scope>
</reference>
<protein>
    <submittedName>
        <fullName evidence="4">G_PROTEIN_RECEP_F1_2 domain-containing protein</fullName>
    </submittedName>
</protein>
<dbReference type="Proteomes" id="UP000035642">
    <property type="component" value="Unassembled WGS sequence"/>
</dbReference>
<keyword evidence="3" id="KW-1185">Reference proteome</keyword>
<evidence type="ECO:0000256" key="1">
    <source>
        <dbReference type="SAM" id="MobiDB-lite"/>
    </source>
</evidence>
<proteinExistence type="predicted"/>
<accession>A0A0K0CWW5</accession>
<feature type="transmembrane region" description="Helical" evidence="2">
    <location>
        <begin position="6"/>
        <end position="26"/>
    </location>
</feature>
<keyword evidence="2" id="KW-0812">Transmembrane</keyword>
<evidence type="ECO:0000313" key="4">
    <source>
        <dbReference type="WBParaSite" id="ACAC_0000198901-mRNA-1"/>
    </source>
</evidence>
<feature type="transmembrane region" description="Helical" evidence="2">
    <location>
        <begin position="121"/>
        <end position="142"/>
    </location>
</feature>
<keyword evidence="2" id="KW-1133">Transmembrane helix</keyword>
<dbReference type="WBParaSite" id="ACAC_0000198901-mRNA-1">
    <property type="protein sequence ID" value="ACAC_0000198901-mRNA-1"/>
    <property type="gene ID" value="ACAC_0000198901"/>
</dbReference>
<organism evidence="3 4">
    <name type="scientific">Angiostrongylus cantonensis</name>
    <name type="common">Rat lungworm</name>
    <dbReference type="NCBI Taxonomy" id="6313"/>
    <lineage>
        <taxon>Eukaryota</taxon>
        <taxon>Metazoa</taxon>
        <taxon>Ecdysozoa</taxon>
        <taxon>Nematoda</taxon>
        <taxon>Chromadorea</taxon>
        <taxon>Rhabditida</taxon>
        <taxon>Rhabditina</taxon>
        <taxon>Rhabditomorpha</taxon>
        <taxon>Strongyloidea</taxon>
        <taxon>Metastrongylidae</taxon>
        <taxon>Angiostrongylus</taxon>
    </lineage>
</organism>
<feature type="compositionally biased region" description="Basic and acidic residues" evidence="1">
    <location>
        <begin position="48"/>
        <end position="61"/>
    </location>
</feature>
<reference evidence="3" key="1">
    <citation type="submission" date="2012-09" db="EMBL/GenBank/DDBJ databases">
        <authorList>
            <person name="Martin A.A."/>
        </authorList>
    </citation>
    <scope>NUCLEOTIDE SEQUENCE</scope>
</reference>
<keyword evidence="2" id="KW-0472">Membrane</keyword>
<name>A0A0K0CWW5_ANGCA</name>
<feature type="region of interest" description="Disordered" evidence="1">
    <location>
        <begin position="34"/>
        <end position="78"/>
    </location>
</feature>
<evidence type="ECO:0000313" key="3">
    <source>
        <dbReference type="Proteomes" id="UP000035642"/>
    </source>
</evidence>
<sequence length="163" mass="18438">MLVELSSVGLYSMALATVALLVFFCSSTSRNTTQRRKTDTIVPTPESRSSDASEQSKESRSKMKRSVSAPNYAEKKRSRDAMGVLKDVSIATTVTTSPLCPASSIGILYERLAKVVKYAKALWLYNMFFLMFDPSLCINLVGRFNRKPEIRRFMRLKREYEAV</sequence>
<dbReference type="AlphaFoldDB" id="A0A0K0CWW5"/>